<dbReference type="PROSITE" id="PS50994">
    <property type="entry name" value="INTEGRASE"/>
    <property type="match status" value="1"/>
</dbReference>
<evidence type="ECO:0000259" key="1">
    <source>
        <dbReference type="PROSITE" id="PS50994"/>
    </source>
</evidence>
<evidence type="ECO:0000313" key="2">
    <source>
        <dbReference type="EMBL" id="KAK0584578.1"/>
    </source>
</evidence>
<dbReference type="Proteomes" id="UP001168877">
    <property type="component" value="Unassembled WGS sequence"/>
</dbReference>
<dbReference type="InterPro" id="IPR041588">
    <property type="entry name" value="Integrase_H2C2"/>
</dbReference>
<organism evidence="2 3">
    <name type="scientific">Acer saccharum</name>
    <name type="common">Sugar maple</name>
    <dbReference type="NCBI Taxonomy" id="4024"/>
    <lineage>
        <taxon>Eukaryota</taxon>
        <taxon>Viridiplantae</taxon>
        <taxon>Streptophyta</taxon>
        <taxon>Embryophyta</taxon>
        <taxon>Tracheophyta</taxon>
        <taxon>Spermatophyta</taxon>
        <taxon>Magnoliopsida</taxon>
        <taxon>eudicotyledons</taxon>
        <taxon>Gunneridae</taxon>
        <taxon>Pentapetalae</taxon>
        <taxon>rosids</taxon>
        <taxon>malvids</taxon>
        <taxon>Sapindales</taxon>
        <taxon>Sapindaceae</taxon>
        <taxon>Hippocastanoideae</taxon>
        <taxon>Acereae</taxon>
        <taxon>Acer</taxon>
    </lineage>
</organism>
<proteinExistence type="predicted"/>
<dbReference type="Pfam" id="PF17921">
    <property type="entry name" value="Integrase_H2C2"/>
    <property type="match status" value="1"/>
</dbReference>
<reference evidence="2" key="1">
    <citation type="journal article" date="2022" name="Plant J.">
        <title>Strategies of tolerance reflected in two North American maple genomes.</title>
        <authorList>
            <person name="McEvoy S.L."/>
            <person name="Sezen U.U."/>
            <person name="Trouern-Trend A."/>
            <person name="McMahon S.M."/>
            <person name="Schaberg P.G."/>
            <person name="Yang J."/>
            <person name="Wegrzyn J.L."/>
            <person name="Swenson N.G."/>
        </authorList>
    </citation>
    <scope>NUCLEOTIDE SEQUENCE</scope>
    <source>
        <strain evidence="2">NS2018</strain>
    </source>
</reference>
<dbReference type="AlphaFoldDB" id="A0AA39VNJ9"/>
<evidence type="ECO:0000313" key="3">
    <source>
        <dbReference type="Proteomes" id="UP001168877"/>
    </source>
</evidence>
<accession>A0AA39VNJ9</accession>
<dbReference type="Pfam" id="PF03732">
    <property type="entry name" value="Retrotrans_gag"/>
    <property type="match status" value="1"/>
</dbReference>
<feature type="domain" description="Integrase catalytic" evidence="1">
    <location>
        <begin position="294"/>
        <end position="459"/>
    </location>
</feature>
<dbReference type="SUPFAM" id="SSF53098">
    <property type="entry name" value="Ribonuclease H-like"/>
    <property type="match status" value="1"/>
</dbReference>
<keyword evidence="3" id="KW-1185">Reference proteome</keyword>
<dbReference type="PANTHER" id="PTHR35046:SF18">
    <property type="entry name" value="RNA-DIRECTED DNA POLYMERASE"/>
    <property type="match status" value="1"/>
</dbReference>
<dbReference type="EMBL" id="JAUESC010000383">
    <property type="protein sequence ID" value="KAK0584578.1"/>
    <property type="molecule type" value="Genomic_DNA"/>
</dbReference>
<gene>
    <name evidence="2" type="ORF">LWI29_015447</name>
</gene>
<dbReference type="InterPro" id="IPR001584">
    <property type="entry name" value="Integrase_cat-core"/>
</dbReference>
<reference evidence="2" key="2">
    <citation type="submission" date="2023-06" db="EMBL/GenBank/DDBJ databases">
        <authorList>
            <person name="Swenson N.G."/>
            <person name="Wegrzyn J.L."/>
            <person name="Mcevoy S.L."/>
        </authorList>
    </citation>
    <scope>NUCLEOTIDE SEQUENCE</scope>
    <source>
        <strain evidence="2">NS2018</strain>
        <tissue evidence="2">Leaf</tissue>
    </source>
</reference>
<dbReference type="FunFam" id="1.10.340.70:FF:000001">
    <property type="entry name" value="Retrovirus-related Pol polyprotein from transposon gypsy-like Protein"/>
    <property type="match status" value="1"/>
</dbReference>
<dbReference type="InterPro" id="IPR005162">
    <property type="entry name" value="Retrotrans_gag_dom"/>
</dbReference>
<dbReference type="GO" id="GO:0015074">
    <property type="term" value="P:DNA integration"/>
    <property type="evidence" value="ECO:0007669"/>
    <property type="project" value="InterPro"/>
</dbReference>
<dbReference type="InterPro" id="IPR036397">
    <property type="entry name" value="RNaseH_sf"/>
</dbReference>
<dbReference type="Gene3D" id="3.30.420.10">
    <property type="entry name" value="Ribonuclease H-like superfamily/Ribonuclease H"/>
    <property type="match status" value="1"/>
</dbReference>
<dbReference type="InterPro" id="IPR012337">
    <property type="entry name" value="RNaseH-like_sf"/>
</dbReference>
<protein>
    <recommendedName>
        <fullName evidence="1">Integrase catalytic domain-containing protein</fullName>
    </recommendedName>
</protein>
<dbReference type="PANTHER" id="PTHR35046">
    <property type="entry name" value="ZINC KNUCKLE (CCHC-TYPE) FAMILY PROTEIN"/>
    <property type="match status" value="1"/>
</dbReference>
<dbReference type="Gene3D" id="1.10.340.70">
    <property type="match status" value="1"/>
</dbReference>
<comment type="caution">
    <text evidence="2">The sequence shown here is derived from an EMBL/GenBank/DDBJ whole genome shotgun (WGS) entry which is preliminary data.</text>
</comment>
<name>A0AA39VNJ9_ACESA</name>
<sequence length="472" mass="54997">MGNAERVDTWIREGNRHGGRRYGNNFDHFHSNQSAIHKLKMDLPSFDGYLHIEDFLDWLDKVEDYFDCMSITDDIKVKLVSYRLKGGANAWWKQAQNNRVLEGKRPITSWSRMKQLLRTRFLPANFAQTLYLQYLNCKQGTRSVKEYTEDFYHLGARNNVIENETQQIARYIGGLSDEIQERMEMTSDKYIGDQDFGDIWDKCLRQEFVENFQVQQGYLFHGNQLCIPQHSLCEQLIWELHSGRLAAHTGRDKTIALLKGRFFWPHLKRDVSRFVERCGICQSAKGNQQNIGLYQPLPIPTSIWKDLSMDFVLGLPRTQRGINSVFIVVDRFSKMAHFLLCKKAVDASFVAHLFFREVVRLYGIPKSIVSDRDVKFMSHFWKELWKCFKTNMRFNSAYHPQTDGQTEVVNRTLGNMIRSVADDRSKQWDDALPQVEFAYNSMTNRSTGLPPFAIVYTKVPNQAIDLAELPSI</sequence>
<dbReference type="GO" id="GO:0003676">
    <property type="term" value="F:nucleic acid binding"/>
    <property type="evidence" value="ECO:0007669"/>
    <property type="project" value="InterPro"/>
</dbReference>